<evidence type="ECO:0000256" key="5">
    <source>
        <dbReference type="SAM" id="Phobius"/>
    </source>
</evidence>
<dbReference type="AlphaFoldDB" id="A0A9P8Q135"/>
<evidence type="ECO:0000256" key="6">
    <source>
        <dbReference type="SAM" id="SignalP"/>
    </source>
</evidence>
<feature type="transmembrane region" description="Helical" evidence="5">
    <location>
        <begin position="103"/>
        <end position="124"/>
    </location>
</feature>
<dbReference type="PANTHER" id="PTHR16950">
    <property type="entry name" value="ZINC TRANSPORTER SLC39A7 HISTIDINE-RICH MEMBRANE PROTEIN KE4"/>
    <property type="match status" value="1"/>
</dbReference>
<keyword evidence="4 5" id="KW-0472">Membrane</keyword>
<keyword evidence="6" id="KW-0732">Signal</keyword>
<dbReference type="InterPro" id="IPR003689">
    <property type="entry name" value="ZIP"/>
</dbReference>
<reference evidence="7" key="2">
    <citation type="submission" date="2021-01" db="EMBL/GenBank/DDBJ databases">
        <authorList>
            <person name="Schikora-Tamarit M.A."/>
        </authorList>
    </citation>
    <scope>NUCLEOTIDE SEQUENCE</scope>
    <source>
        <strain evidence="7">CBS2887</strain>
    </source>
</reference>
<feature type="chain" id="PRO_5040199223" evidence="6">
    <location>
        <begin position="20"/>
        <end position="407"/>
    </location>
</feature>
<dbReference type="GO" id="GO:0006882">
    <property type="term" value="P:intracellular zinc ion homeostasis"/>
    <property type="evidence" value="ECO:0007669"/>
    <property type="project" value="TreeGrafter"/>
</dbReference>
<dbReference type="Pfam" id="PF02535">
    <property type="entry name" value="Zip"/>
    <property type="match status" value="1"/>
</dbReference>
<reference evidence="7" key="1">
    <citation type="journal article" date="2021" name="Open Biol.">
        <title>Shared evolutionary footprints suggest mitochondrial oxidative damage underlies multiple complex I losses in fungi.</title>
        <authorList>
            <person name="Schikora-Tamarit M.A."/>
            <person name="Marcet-Houben M."/>
            <person name="Nosek J."/>
            <person name="Gabaldon T."/>
        </authorList>
    </citation>
    <scope>NUCLEOTIDE SEQUENCE</scope>
    <source>
        <strain evidence="7">CBS2887</strain>
    </source>
</reference>
<keyword evidence="2 5" id="KW-0812">Transmembrane</keyword>
<keyword evidence="8" id="KW-1185">Reference proteome</keyword>
<accession>A0A9P8Q135</accession>
<dbReference type="OrthoDB" id="200954at2759"/>
<dbReference type="EMBL" id="JAEUBG010003834">
    <property type="protein sequence ID" value="KAH3682247.1"/>
    <property type="molecule type" value="Genomic_DNA"/>
</dbReference>
<dbReference type="Proteomes" id="UP000774326">
    <property type="component" value="Unassembled WGS sequence"/>
</dbReference>
<feature type="transmembrane region" description="Helical" evidence="5">
    <location>
        <begin position="301"/>
        <end position="322"/>
    </location>
</feature>
<sequence length="407" mass="44905">MKFSQLFVIASALLTAVVAEPHVQQPLQRLKVKTNDNDIDQAVKQQPLFYSNGDLNLDTLYSNLDSCEIVQKLNAHQLSHDSHESESIIQQIFTQLFPFSSPVYNSLLATTYISTLPTLTLLFFSSSINPASLNLLVSFAAGGILGDCFFHLLPQVFLGESEHQGVKFVLVDERRNLILGVFIFVGFLFFFVIDKSLRILQHGSESSHTHSHADQELKIHKKTDGDDVPVEIAPKFDNSAYLNIISDFTHNITDGLAMSTSFYISKSTGSITCLGQVIHEIPHQVGDMALLIQAGFTKWQAIGVQFFTASGAFIGTFIGIGVQSLTTVDSTNSLISPGLFGTSVTMGDLTLPFTAGGFIYVATVNVIPEVLELYETNTKKQEIWNGVLQVFFIILGISMMFLVSWFE</sequence>
<comment type="caution">
    <text evidence="7">The sequence shown here is derived from an EMBL/GenBank/DDBJ whole genome shotgun (WGS) entry which is preliminary data.</text>
</comment>
<feature type="transmembrane region" description="Helical" evidence="5">
    <location>
        <begin position="136"/>
        <end position="157"/>
    </location>
</feature>
<gene>
    <name evidence="7" type="ORF">WICPIJ_006786</name>
</gene>
<proteinExistence type="predicted"/>
<name>A0A9P8Q135_WICPI</name>
<dbReference type="PANTHER" id="PTHR16950:SF16">
    <property type="entry name" value="ZINC TRANSPORTER ZIP13"/>
    <property type="match status" value="1"/>
</dbReference>
<dbReference type="GO" id="GO:0016020">
    <property type="term" value="C:membrane"/>
    <property type="evidence" value="ECO:0007669"/>
    <property type="project" value="UniProtKB-SubCell"/>
</dbReference>
<dbReference type="GO" id="GO:0005385">
    <property type="term" value="F:zinc ion transmembrane transporter activity"/>
    <property type="evidence" value="ECO:0007669"/>
    <property type="project" value="TreeGrafter"/>
</dbReference>
<evidence type="ECO:0000256" key="1">
    <source>
        <dbReference type="ARBA" id="ARBA00004141"/>
    </source>
</evidence>
<feature type="transmembrane region" description="Helical" evidence="5">
    <location>
        <begin position="383"/>
        <end position="406"/>
    </location>
</feature>
<organism evidence="7 8">
    <name type="scientific">Wickerhamomyces pijperi</name>
    <name type="common">Yeast</name>
    <name type="synonym">Pichia pijperi</name>
    <dbReference type="NCBI Taxonomy" id="599730"/>
    <lineage>
        <taxon>Eukaryota</taxon>
        <taxon>Fungi</taxon>
        <taxon>Dikarya</taxon>
        <taxon>Ascomycota</taxon>
        <taxon>Saccharomycotina</taxon>
        <taxon>Saccharomycetes</taxon>
        <taxon>Phaffomycetales</taxon>
        <taxon>Wickerhamomycetaceae</taxon>
        <taxon>Wickerhamomyces</taxon>
    </lineage>
</organism>
<evidence type="ECO:0000256" key="4">
    <source>
        <dbReference type="ARBA" id="ARBA00023136"/>
    </source>
</evidence>
<keyword evidence="3 5" id="KW-1133">Transmembrane helix</keyword>
<feature type="signal peptide" evidence="6">
    <location>
        <begin position="1"/>
        <end position="19"/>
    </location>
</feature>
<protein>
    <submittedName>
        <fullName evidence="7">Uncharacterized protein</fullName>
    </submittedName>
</protein>
<feature type="transmembrane region" description="Helical" evidence="5">
    <location>
        <begin position="177"/>
        <end position="193"/>
    </location>
</feature>
<evidence type="ECO:0000256" key="3">
    <source>
        <dbReference type="ARBA" id="ARBA00022989"/>
    </source>
</evidence>
<evidence type="ECO:0000256" key="2">
    <source>
        <dbReference type="ARBA" id="ARBA00022692"/>
    </source>
</evidence>
<feature type="transmembrane region" description="Helical" evidence="5">
    <location>
        <begin position="349"/>
        <end position="371"/>
    </location>
</feature>
<evidence type="ECO:0000313" key="8">
    <source>
        <dbReference type="Proteomes" id="UP000774326"/>
    </source>
</evidence>
<evidence type="ECO:0000313" key="7">
    <source>
        <dbReference type="EMBL" id="KAH3682247.1"/>
    </source>
</evidence>
<comment type="subcellular location">
    <subcellularLocation>
        <location evidence="1">Membrane</location>
        <topology evidence="1">Multi-pass membrane protein</topology>
    </subcellularLocation>
</comment>